<reference evidence="2" key="2">
    <citation type="journal article" date="2017" name="Nat. Plants">
        <title>The Aegilops tauschii genome reveals multiple impacts of transposons.</title>
        <authorList>
            <person name="Zhao G."/>
            <person name="Zou C."/>
            <person name="Li K."/>
            <person name="Wang K."/>
            <person name="Li T."/>
            <person name="Gao L."/>
            <person name="Zhang X."/>
            <person name="Wang H."/>
            <person name="Yang Z."/>
            <person name="Liu X."/>
            <person name="Jiang W."/>
            <person name="Mao L."/>
            <person name="Kong X."/>
            <person name="Jiao Y."/>
            <person name="Jia J."/>
        </authorList>
    </citation>
    <scope>NUCLEOTIDE SEQUENCE [LARGE SCALE GENOMIC DNA]</scope>
    <source>
        <strain evidence="2">cv. AL8/78</strain>
    </source>
</reference>
<dbReference type="AlphaFoldDB" id="A0A453LZB6"/>
<reference evidence="1" key="3">
    <citation type="journal article" date="2017" name="Nature">
        <title>Genome sequence of the progenitor of the wheat D genome Aegilops tauschii.</title>
        <authorList>
            <person name="Luo M.C."/>
            <person name="Gu Y.Q."/>
            <person name="Puiu D."/>
            <person name="Wang H."/>
            <person name="Twardziok S.O."/>
            <person name="Deal K.R."/>
            <person name="Huo N."/>
            <person name="Zhu T."/>
            <person name="Wang L."/>
            <person name="Wang Y."/>
            <person name="McGuire P.E."/>
            <person name="Liu S."/>
            <person name="Long H."/>
            <person name="Ramasamy R.K."/>
            <person name="Rodriguez J.C."/>
            <person name="Van S.L."/>
            <person name="Yuan L."/>
            <person name="Wang Z."/>
            <person name="Xia Z."/>
            <person name="Xiao L."/>
            <person name="Anderson O.D."/>
            <person name="Ouyang S."/>
            <person name="Liang Y."/>
            <person name="Zimin A.V."/>
            <person name="Pertea G."/>
            <person name="Qi P."/>
            <person name="Bennetzen J.L."/>
            <person name="Dai X."/>
            <person name="Dawson M.W."/>
            <person name="Muller H.G."/>
            <person name="Kugler K."/>
            <person name="Rivarola-Duarte L."/>
            <person name="Spannagl M."/>
            <person name="Mayer K.F.X."/>
            <person name="Lu F.H."/>
            <person name="Bevan M.W."/>
            <person name="Leroy P."/>
            <person name="Li P."/>
            <person name="You F.M."/>
            <person name="Sun Q."/>
            <person name="Liu Z."/>
            <person name="Lyons E."/>
            <person name="Wicker T."/>
            <person name="Salzberg S.L."/>
            <person name="Devos K.M."/>
            <person name="Dvorak J."/>
        </authorList>
    </citation>
    <scope>NUCLEOTIDE SEQUENCE [LARGE SCALE GENOMIC DNA]</scope>
    <source>
        <strain evidence="1">cv. AL8/78</strain>
    </source>
</reference>
<dbReference type="Gramene" id="AET5Gv20991400.14">
    <property type="protein sequence ID" value="AET5Gv20991400.14"/>
    <property type="gene ID" value="AET5Gv20991400"/>
</dbReference>
<proteinExistence type="predicted"/>
<accession>A0A453LZB6</accession>
<sequence>SDPPQLKDVLNKPEAELCPLWIKKFNRELIRTLSFSDHETFDHPVACESRLFTLRFLLFAESFLPHTLIIVNRSFSGIVKGQRAN</sequence>
<dbReference type="Proteomes" id="UP000015105">
    <property type="component" value="Chromosome 5D"/>
</dbReference>
<evidence type="ECO:0000313" key="1">
    <source>
        <dbReference type="EnsemblPlants" id="AET5Gv20991400.14"/>
    </source>
</evidence>
<keyword evidence="2" id="KW-1185">Reference proteome</keyword>
<evidence type="ECO:0000313" key="2">
    <source>
        <dbReference type="Proteomes" id="UP000015105"/>
    </source>
</evidence>
<organism evidence="1 2">
    <name type="scientific">Aegilops tauschii subsp. strangulata</name>
    <name type="common">Goatgrass</name>
    <dbReference type="NCBI Taxonomy" id="200361"/>
    <lineage>
        <taxon>Eukaryota</taxon>
        <taxon>Viridiplantae</taxon>
        <taxon>Streptophyta</taxon>
        <taxon>Embryophyta</taxon>
        <taxon>Tracheophyta</taxon>
        <taxon>Spermatophyta</taxon>
        <taxon>Magnoliopsida</taxon>
        <taxon>Liliopsida</taxon>
        <taxon>Poales</taxon>
        <taxon>Poaceae</taxon>
        <taxon>BOP clade</taxon>
        <taxon>Pooideae</taxon>
        <taxon>Triticodae</taxon>
        <taxon>Triticeae</taxon>
        <taxon>Triticinae</taxon>
        <taxon>Aegilops</taxon>
    </lineage>
</organism>
<reference evidence="1" key="4">
    <citation type="submission" date="2019-03" db="UniProtKB">
        <authorList>
            <consortium name="EnsemblPlants"/>
        </authorList>
    </citation>
    <scope>IDENTIFICATION</scope>
</reference>
<reference evidence="2" key="1">
    <citation type="journal article" date="2014" name="Science">
        <title>Ancient hybridizations among the ancestral genomes of bread wheat.</title>
        <authorList>
            <consortium name="International Wheat Genome Sequencing Consortium,"/>
            <person name="Marcussen T."/>
            <person name="Sandve S.R."/>
            <person name="Heier L."/>
            <person name="Spannagl M."/>
            <person name="Pfeifer M."/>
            <person name="Jakobsen K.S."/>
            <person name="Wulff B.B."/>
            <person name="Steuernagel B."/>
            <person name="Mayer K.F."/>
            <person name="Olsen O.A."/>
        </authorList>
    </citation>
    <scope>NUCLEOTIDE SEQUENCE [LARGE SCALE GENOMIC DNA]</scope>
    <source>
        <strain evidence="2">cv. AL8/78</strain>
    </source>
</reference>
<reference evidence="1" key="5">
    <citation type="journal article" date="2021" name="G3 (Bethesda)">
        <title>Aegilops tauschii genome assembly Aet v5.0 features greater sequence contiguity and improved annotation.</title>
        <authorList>
            <person name="Wang L."/>
            <person name="Zhu T."/>
            <person name="Rodriguez J.C."/>
            <person name="Deal K.R."/>
            <person name="Dubcovsky J."/>
            <person name="McGuire P.E."/>
            <person name="Lux T."/>
            <person name="Spannagl M."/>
            <person name="Mayer K.F.X."/>
            <person name="Baldrich P."/>
            <person name="Meyers B.C."/>
            <person name="Huo N."/>
            <person name="Gu Y.Q."/>
            <person name="Zhou H."/>
            <person name="Devos K.M."/>
            <person name="Bennetzen J.L."/>
            <person name="Unver T."/>
            <person name="Budak H."/>
            <person name="Gulick P.J."/>
            <person name="Galiba G."/>
            <person name="Kalapos B."/>
            <person name="Nelson D.R."/>
            <person name="Li P."/>
            <person name="You F.M."/>
            <person name="Luo M.C."/>
            <person name="Dvorak J."/>
        </authorList>
    </citation>
    <scope>NUCLEOTIDE SEQUENCE [LARGE SCALE GENOMIC DNA]</scope>
    <source>
        <strain evidence="1">cv. AL8/78</strain>
    </source>
</reference>
<dbReference type="EnsemblPlants" id="AET5Gv20991400.14">
    <property type="protein sequence ID" value="AET5Gv20991400.14"/>
    <property type="gene ID" value="AET5Gv20991400"/>
</dbReference>
<name>A0A453LZB6_AEGTS</name>
<protein>
    <submittedName>
        <fullName evidence="1">Uncharacterized protein</fullName>
    </submittedName>
</protein>